<feature type="domain" description="DUF6824" evidence="2">
    <location>
        <begin position="343"/>
        <end position="425"/>
    </location>
</feature>
<dbReference type="EMBL" id="HBEF01024762">
    <property type="protein sequence ID" value="CAD8343205.1"/>
    <property type="molecule type" value="Transcribed_RNA"/>
</dbReference>
<organism evidence="3">
    <name type="scientific">Craspedostauros australis</name>
    <dbReference type="NCBI Taxonomy" id="1486917"/>
    <lineage>
        <taxon>Eukaryota</taxon>
        <taxon>Sar</taxon>
        <taxon>Stramenopiles</taxon>
        <taxon>Ochrophyta</taxon>
        <taxon>Bacillariophyta</taxon>
        <taxon>Bacillariophyceae</taxon>
        <taxon>Bacillariophycidae</taxon>
        <taxon>Naviculales</taxon>
        <taxon>Naviculaceae</taxon>
        <taxon>Craspedostauros</taxon>
    </lineage>
</organism>
<proteinExistence type="predicted"/>
<evidence type="ECO:0000259" key="2">
    <source>
        <dbReference type="Pfam" id="PF20710"/>
    </source>
</evidence>
<feature type="region of interest" description="Disordered" evidence="1">
    <location>
        <begin position="264"/>
        <end position="312"/>
    </location>
</feature>
<dbReference type="AlphaFoldDB" id="A0A7R9ZTD5"/>
<gene>
    <name evidence="3" type="ORF">CAUS1442_LOCUS15340</name>
</gene>
<protein>
    <recommendedName>
        <fullName evidence="2">DUF6824 domain-containing protein</fullName>
    </recommendedName>
</protein>
<reference evidence="3" key="1">
    <citation type="submission" date="2021-01" db="EMBL/GenBank/DDBJ databases">
        <authorList>
            <person name="Corre E."/>
            <person name="Pelletier E."/>
            <person name="Niang G."/>
            <person name="Scheremetjew M."/>
            <person name="Finn R."/>
            <person name="Kale V."/>
            <person name="Holt S."/>
            <person name="Cochrane G."/>
            <person name="Meng A."/>
            <person name="Brown T."/>
            <person name="Cohen L."/>
        </authorList>
    </citation>
    <scope>NUCLEOTIDE SEQUENCE</scope>
    <source>
        <strain evidence="3">CCMP3328</strain>
    </source>
</reference>
<feature type="compositionally biased region" description="Basic and acidic residues" evidence="1">
    <location>
        <begin position="281"/>
        <end position="310"/>
    </location>
</feature>
<feature type="region of interest" description="Disordered" evidence="1">
    <location>
        <begin position="204"/>
        <end position="234"/>
    </location>
</feature>
<accession>A0A7R9ZTD5</accession>
<sequence>MEPAEVATWISCRNNCHTDCDDEDAMIFGQTKASDPPAFGGRGFHIVHEHGENDNTAFPHVQGDAFETGIYRSDTNSIHHNSADDAFEPTASVVQVPSSQGGPKEQFEEVHADALNCLPPSPPSFIPQSPKAASVRVAPTAVAPANVIRTCSLDSKDPVPGDALTQTASFDVTFPGAIASSPQVGTVPNSTACATQHPGYFATQSHVNNDNSKKRNRTISFCEGSPELGGLSDPSSAPLNFPEFTTAIFPEVPDVVMVNFGSSEDQGAQQTASPRTQAMQEQRDAGTKADAVDSHSGDCSGDRSGDRSDDAAPDMLQHQMDRLVSLIGSPTTWMLKTQITKSDIIPGPGGKSNNWDGNKKYMCFVKDMYTDYWKHAETRPEHKTIVKQVKDEIKSRGGRFLKETIIYTEMNDDEITKKIQSSLRQLKRKRESP</sequence>
<name>A0A7R9ZTD5_9STRA</name>
<dbReference type="InterPro" id="IPR049227">
    <property type="entry name" value="DUF6824"/>
</dbReference>
<evidence type="ECO:0000256" key="1">
    <source>
        <dbReference type="SAM" id="MobiDB-lite"/>
    </source>
</evidence>
<dbReference type="Pfam" id="PF20710">
    <property type="entry name" value="DUF6824"/>
    <property type="match status" value="1"/>
</dbReference>
<feature type="compositionally biased region" description="Polar residues" evidence="1">
    <location>
        <begin position="264"/>
        <end position="280"/>
    </location>
</feature>
<evidence type="ECO:0000313" key="3">
    <source>
        <dbReference type="EMBL" id="CAD8343205.1"/>
    </source>
</evidence>